<name>A0A843XDT2_COLES</name>
<dbReference type="EMBL" id="NMUH01007579">
    <property type="protein sequence ID" value="MQM17486.1"/>
    <property type="molecule type" value="Genomic_DNA"/>
</dbReference>
<evidence type="ECO:0000313" key="1">
    <source>
        <dbReference type="EMBL" id="MQM17486.1"/>
    </source>
</evidence>
<reference evidence="1" key="1">
    <citation type="submission" date="2017-07" db="EMBL/GenBank/DDBJ databases">
        <title>Taro Niue Genome Assembly and Annotation.</title>
        <authorList>
            <person name="Atibalentja N."/>
            <person name="Keating K."/>
            <person name="Fields C.J."/>
        </authorList>
    </citation>
    <scope>NUCLEOTIDE SEQUENCE</scope>
    <source>
        <strain evidence="1">Niue_2</strain>
        <tissue evidence="1">Leaf</tissue>
    </source>
</reference>
<accession>A0A843XDT2</accession>
<gene>
    <name evidence="1" type="ORF">Taro_050456</name>
</gene>
<organism evidence="1 2">
    <name type="scientific">Colocasia esculenta</name>
    <name type="common">Wild taro</name>
    <name type="synonym">Arum esculentum</name>
    <dbReference type="NCBI Taxonomy" id="4460"/>
    <lineage>
        <taxon>Eukaryota</taxon>
        <taxon>Viridiplantae</taxon>
        <taxon>Streptophyta</taxon>
        <taxon>Embryophyta</taxon>
        <taxon>Tracheophyta</taxon>
        <taxon>Spermatophyta</taxon>
        <taxon>Magnoliopsida</taxon>
        <taxon>Liliopsida</taxon>
        <taxon>Araceae</taxon>
        <taxon>Aroideae</taxon>
        <taxon>Colocasieae</taxon>
        <taxon>Colocasia</taxon>
    </lineage>
</organism>
<sequence>MAAALQCFASFSGHPGNNRGPGMHRPAQMAGLRRLCASSSALLFEPLRIRDSAAVHGLSPSAQPFISGKGLRSLRPSHVTFATPQEDSGNAYGEWGVSNMLMP</sequence>
<dbReference type="Proteomes" id="UP000652761">
    <property type="component" value="Unassembled WGS sequence"/>
</dbReference>
<protein>
    <submittedName>
        <fullName evidence="1">Uncharacterized protein</fullName>
    </submittedName>
</protein>
<comment type="caution">
    <text evidence="1">The sequence shown here is derived from an EMBL/GenBank/DDBJ whole genome shotgun (WGS) entry which is preliminary data.</text>
</comment>
<dbReference type="AlphaFoldDB" id="A0A843XDT2"/>
<keyword evidence="2" id="KW-1185">Reference proteome</keyword>
<proteinExistence type="predicted"/>
<evidence type="ECO:0000313" key="2">
    <source>
        <dbReference type="Proteomes" id="UP000652761"/>
    </source>
</evidence>